<comment type="caution">
    <text evidence="1">The sequence shown here is derived from an EMBL/GenBank/DDBJ whole genome shotgun (WGS) entry which is preliminary data.</text>
</comment>
<dbReference type="Proteomes" id="UP001151760">
    <property type="component" value="Unassembled WGS sequence"/>
</dbReference>
<evidence type="ECO:0000313" key="2">
    <source>
        <dbReference type="Proteomes" id="UP001151760"/>
    </source>
</evidence>
<gene>
    <name evidence="1" type="ORF">Tco_1067481</name>
</gene>
<reference evidence="1" key="2">
    <citation type="submission" date="2022-01" db="EMBL/GenBank/DDBJ databases">
        <authorList>
            <person name="Yamashiro T."/>
            <person name="Shiraishi A."/>
            <person name="Satake H."/>
            <person name="Nakayama K."/>
        </authorList>
    </citation>
    <scope>NUCLEOTIDE SEQUENCE</scope>
</reference>
<accession>A0ABQ5HCZ8</accession>
<name>A0ABQ5HCZ8_9ASTR</name>
<reference evidence="1" key="1">
    <citation type="journal article" date="2022" name="Int. J. Mol. Sci.">
        <title>Draft Genome of Tanacetum Coccineum: Genomic Comparison of Closely Related Tanacetum-Family Plants.</title>
        <authorList>
            <person name="Yamashiro T."/>
            <person name="Shiraishi A."/>
            <person name="Nakayama K."/>
            <person name="Satake H."/>
        </authorList>
    </citation>
    <scope>NUCLEOTIDE SEQUENCE</scope>
</reference>
<organism evidence="1 2">
    <name type="scientific">Tanacetum coccineum</name>
    <dbReference type="NCBI Taxonomy" id="301880"/>
    <lineage>
        <taxon>Eukaryota</taxon>
        <taxon>Viridiplantae</taxon>
        <taxon>Streptophyta</taxon>
        <taxon>Embryophyta</taxon>
        <taxon>Tracheophyta</taxon>
        <taxon>Spermatophyta</taxon>
        <taxon>Magnoliopsida</taxon>
        <taxon>eudicotyledons</taxon>
        <taxon>Gunneridae</taxon>
        <taxon>Pentapetalae</taxon>
        <taxon>asterids</taxon>
        <taxon>campanulids</taxon>
        <taxon>Asterales</taxon>
        <taxon>Asteraceae</taxon>
        <taxon>Asteroideae</taxon>
        <taxon>Anthemideae</taxon>
        <taxon>Anthemidinae</taxon>
        <taxon>Tanacetum</taxon>
    </lineage>
</organism>
<proteinExistence type="predicted"/>
<dbReference type="PROSITE" id="PS51257">
    <property type="entry name" value="PROKAR_LIPOPROTEIN"/>
    <property type="match status" value="1"/>
</dbReference>
<keyword evidence="2" id="KW-1185">Reference proteome</keyword>
<evidence type="ECO:0000313" key="1">
    <source>
        <dbReference type="EMBL" id="GJT85764.1"/>
    </source>
</evidence>
<protein>
    <submittedName>
        <fullName evidence="1">Uncharacterized protein</fullName>
    </submittedName>
</protein>
<sequence length="116" mass="13107">MARRMKQLRSLQMGAFVSSLASCVHMLRNNEPKLFVFVNKMKAIKSELKAELPIVPTRTISDLLFKKLWVYRSSDDKVKSEESIKVRTCPRKNDVNFLYPAVVVPGGGSDHVDVGI</sequence>
<dbReference type="EMBL" id="BQNB010019481">
    <property type="protein sequence ID" value="GJT85764.1"/>
    <property type="molecule type" value="Genomic_DNA"/>
</dbReference>